<gene>
    <name evidence="4 6" type="primary">prmC</name>
    <name evidence="6" type="ORF">GCM10023315_21700</name>
</gene>
<dbReference type="GO" id="GO:0008168">
    <property type="term" value="F:methyltransferase activity"/>
    <property type="evidence" value="ECO:0007669"/>
    <property type="project" value="UniProtKB-KW"/>
</dbReference>
<sequence>MKLKDIQIKFHNELDVIYPSEEVDSFFFILIDFYHQISRLKLAMNLDLEIENSKNVLEALELLKKEMPIQYITGETEFFGLTFKVNESVLIPRPETEELVHWVVKSNKNQKIKIIDIGTGSGCIAISIAKKMPNASVYGIDVSKDALKVAKQNADLNHVNVNFIEADILTFQNNNFNIEPSFDIIISNPPYVREQEKELMSLNVLNNEPHLALFVKDENPLLFYNMITDFAKHNLNDNGQLFFEINEYLGRDMIELLTDKNFKNIQLKQDLFKKDRMIKATIN</sequence>
<evidence type="ECO:0000256" key="3">
    <source>
        <dbReference type="ARBA" id="ARBA00022691"/>
    </source>
</evidence>
<dbReference type="InterPro" id="IPR025714">
    <property type="entry name" value="Methyltranfer_dom"/>
</dbReference>
<evidence type="ECO:0000256" key="2">
    <source>
        <dbReference type="ARBA" id="ARBA00022679"/>
    </source>
</evidence>
<dbReference type="CDD" id="cd02440">
    <property type="entry name" value="AdoMet_MTases"/>
    <property type="match status" value="1"/>
</dbReference>
<dbReference type="Proteomes" id="UP001501692">
    <property type="component" value="Unassembled WGS sequence"/>
</dbReference>
<comment type="function">
    <text evidence="4">Methylates the class 1 translation termination release factors RF1/PrfA and RF2/PrfB on the glutamine residue of the universally conserved GGQ motif.</text>
</comment>
<dbReference type="InterPro" id="IPR004556">
    <property type="entry name" value="HemK-like"/>
</dbReference>
<feature type="binding site" evidence="4">
    <location>
        <position position="188"/>
    </location>
    <ligand>
        <name>S-adenosyl-L-methionine</name>
        <dbReference type="ChEBI" id="CHEBI:59789"/>
    </ligand>
</feature>
<name>A0ABP9HIB2_9FLAO</name>
<reference evidence="7" key="1">
    <citation type="journal article" date="2019" name="Int. J. Syst. Evol. Microbiol.">
        <title>The Global Catalogue of Microorganisms (GCM) 10K type strain sequencing project: providing services to taxonomists for standard genome sequencing and annotation.</title>
        <authorList>
            <consortium name="The Broad Institute Genomics Platform"/>
            <consortium name="The Broad Institute Genome Sequencing Center for Infectious Disease"/>
            <person name="Wu L."/>
            <person name="Ma J."/>
        </authorList>
    </citation>
    <scope>NUCLEOTIDE SEQUENCE [LARGE SCALE GENOMIC DNA]</scope>
    <source>
        <strain evidence="7">JCM 18287</strain>
    </source>
</reference>
<feature type="domain" description="Methyltransferase" evidence="5">
    <location>
        <begin position="109"/>
        <end position="205"/>
    </location>
</feature>
<dbReference type="InterPro" id="IPR050320">
    <property type="entry name" value="N5-glutamine_MTase"/>
</dbReference>
<dbReference type="SUPFAM" id="SSF53335">
    <property type="entry name" value="S-adenosyl-L-methionine-dependent methyltransferases"/>
    <property type="match status" value="1"/>
</dbReference>
<comment type="caution">
    <text evidence="6">The sequence shown here is derived from an EMBL/GenBank/DDBJ whole genome shotgun (WGS) entry which is preliminary data.</text>
</comment>
<protein>
    <recommendedName>
        <fullName evidence="4">Release factor glutamine methyltransferase</fullName>
        <shortName evidence="4">RF MTase</shortName>
        <ecNumber evidence="4">2.1.1.297</ecNumber>
    </recommendedName>
    <alternativeName>
        <fullName evidence="4">N5-glutamine methyltransferase PrmC</fullName>
    </alternativeName>
    <alternativeName>
        <fullName evidence="4">Protein-(glutamine-N5) MTase PrmC</fullName>
    </alternativeName>
    <alternativeName>
        <fullName evidence="4">Protein-glutamine N-methyltransferase PrmC</fullName>
    </alternativeName>
</protein>
<keyword evidence="2 4" id="KW-0808">Transferase</keyword>
<dbReference type="EC" id="2.1.1.297" evidence="4"/>
<comment type="catalytic activity">
    <reaction evidence="4">
        <text>L-glutaminyl-[peptide chain release factor] + S-adenosyl-L-methionine = N(5)-methyl-L-glutaminyl-[peptide chain release factor] + S-adenosyl-L-homocysteine + H(+)</text>
        <dbReference type="Rhea" id="RHEA:42896"/>
        <dbReference type="Rhea" id="RHEA-COMP:10271"/>
        <dbReference type="Rhea" id="RHEA-COMP:10272"/>
        <dbReference type="ChEBI" id="CHEBI:15378"/>
        <dbReference type="ChEBI" id="CHEBI:30011"/>
        <dbReference type="ChEBI" id="CHEBI:57856"/>
        <dbReference type="ChEBI" id="CHEBI:59789"/>
        <dbReference type="ChEBI" id="CHEBI:61891"/>
        <dbReference type="EC" id="2.1.1.297"/>
    </reaction>
</comment>
<dbReference type="NCBIfam" id="TIGR03534">
    <property type="entry name" value="RF_mod_PrmC"/>
    <property type="match status" value="1"/>
</dbReference>
<keyword evidence="7" id="KW-1185">Reference proteome</keyword>
<dbReference type="EMBL" id="BAABJK010000006">
    <property type="protein sequence ID" value="GAA4971277.1"/>
    <property type="molecule type" value="Genomic_DNA"/>
</dbReference>
<feature type="binding site" evidence="4">
    <location>
        <position position="141"/>
    </location>
    <ligand>
        <name>S-adenosyl-L-methionine</name>
        <dbReference type="ChEBI" id="CHEBI:59789"/>
    </ligand>
</feature>
<dbReference type="HAMAP" id="MF_02126">
    <property type="entry name" value="RF_methyltr_PrmC"/>
    <property type="match status" value="1"/>
</dbReference>
<dbReference type="Pfam" id="PF13847">
    <property type="entry name" value="Methyltransf_31"/>
    <property type="match status" value="1"/>
</dbReference>
<organism evidence="6 7">
    <name type="scientific">Algibacter aquimarinus</name>
    <dbReference type="NCBI Taxonomy" id="1136748"/>
    <lineage>
        <taxon>Bacteria</taxon>
        <taxon>Pseudomonadati</taxon>
        <taxon>Bacteroidota</taxon>
        <taxon>Flavobacteriia</taxon>
        <taxon>Flavobacteriales</taxon>
        <taxon>Flavobacteriaceae</taxon>
        <taxon>Algibacter</taxon>
    </lineage>
</organism>
<dbReference type="Gene3D" id="1.10.8.10">
    <property type="entry name" value="DNA helicase RuvA subunit, C-terminal domain"/>
    <property type="match status" value="1"/>
</dbReference>
<comment type="similarity">
    <text evidence="4">Belongs to the protein N5-glutamine methyltransferase family. PrmC subfamily.</text>
</comment>
<keyword evidence="3 4" id="KW-0949">S-adenosyl-L-methionine</keyword>
<accession>A0ABP9HIB2</accession>
<evidence type="ECO:0000313" key="7">
    <source>
        <dbReference type="Proteomes" id="UP001501692"/>
    </source>
</evidence>
<dbReference type="PANTHER" id="PTHR18895">
    <property type="entry name" value="HEMK METHYLTRANSFERASE"/>
    <property type="match status" value="1"/>
</dbReference>
<dbReference type="PANTHER" id="PTHR18895:SF74">
    <property type="entry name" value="MTRF1L RELEASE FACTOR GLUTAMINE METHYLTRANSFERASE"/>
    <property type="match status" value="1"/>
</dbReference>
<feature type="binding site" evidence="4">
    <location>
        <begin position="188"/>
        <end position="191"/>
    </location>
    <ligand>
        <name>substrate</name>
    </ligand>
</feature>
<dbReference type="RefSeq" id="WP_345168357.1">
    <property type="nucleotide sequence ID" value="NZ_BAABJK010000006.1"/>
</dbReference>
<dbReference type="InterPro" id="IPR029063">
    <property type="entry name" value="SAM-dependent_MTases_sf"/>
</dbReference>
<dbReference type="NCBIfam" id="TIGR00536">
    <property type="entry name" value="hemK_fam"/>
    <property type="match status" value="1"/>
</dbReference>
<dbReference type="PROSITE" id="PS00092">
    <property type="entry name" value="N6_MTASE"/>
    <property type="match status" value="1"/>
</dbReference>
<dbReference type="Gene3D" id="3.40.50.150">
    <property type="entry name" value="Vaccinia Virus protein VP39"/>
    <property type="match status" value="1"/>
</dbReference>
<feature type="binding site" evidence="4">
    <location>
        <begin position="118"/>
        <end position="122"/>
    </location>
    <ligand>
        <name>S-adenosyl-L-methionine</name>
        <dbReference type="ChEBI" id="CHEBI:59789"/>
    </ligand>
</feature>
<evidence type="ECO:0000259" key="5">
    <source>
        <dbReference type="Pfam" id="PF13847"/>
    </source>
</evidence>
<keyword evidence="1 4" id="KW-0489">Methyltransferase</keyword>
<evidence type="ECO:0000256" key="4">
    <source>
        <dbReference type="HAMAP-Rule" id="MF_02126"/>
    </source>
</evidence>
<dbReference type="InterPro" id="IPR002052">
    <property type="entry name" value="DNA_methylase_N6_adenine_CS"/>
</dbReference>
<proteinExistence type="inferred from homology"/>
<evidence type="ECO:0000256" key="1">
    <source>
        <dbReference type="ARBA" id="ARBA00022603"/>
    </source>
</evidence>
<dbReference type="GO" id="GO:0032259">
    <property type="term" value="P:methylation"/>
    <property type="evidence" value="ECO:0007669"/>
    <property type="project" value="UniProtKB-KW"/>
</dbReference>
<evidence type="ECO:0000313" key="6">
    <source>
        <dbReference type="EMBL" id="GAA4971277.1"/>
    </source>
</evidence>
<comment type="caution">
    <text evidence="4">Lacks conserved residue(s) required for the propagation of feature annotation.</text>
</comment>
<dbReference type="InterPro" id="IPR019874">
    <property type="entry name" value="RF_methyltr_PrmC"/>
</dbReference>